<comment type="caution">
    <text evidence="5">The sequence shown here is derived from an EMBL/GenBank/DDBJ whole genome shotgun (WGS) entry which is preliminary data.</text>
</comment>
<feature type="domain" description="AMP-binding enzyme C-terminal" evidence="4">
    <location>
        <begin position="406"/>
        <end position="482"/>
    </location>
</feature>
<dbReference type="SUPFAM" id="SSF56801">
    <property type="entry name" value="Acetyl-CoA synthetase-like"/>
    <property type="match status" value="1"/>
</dbReference>
<dbReference type="RefSeq" id="WP_027470362.1">
    <property type="nucleotide sequence ID" value="NZ_BAMD01000020.1"/>
</dbReference>
<evidence type="ECO:0000313" key="5">
    <source>
        <dbReference type="EMBL" id="GAF03287.1"/>
    </source>
</evidence>
<dbReference type="GO" id="GO:0031956">
    <property type="term" value="F:medium-chain fatty acid-CoA ligase activity"/>
    <property type="evidence" value="ECO:0007669"/>
    <property type="project" value="TreeGrafter"/>
</dbReference>
<dbReference type="InterPro" id="IPR000873">
    <property type="entry name" value="AMP-dep_synth/lig_dom"/>
</dbReference>
<evidence type="ECO:0000256" key="2">
    <source>
        <dbReference type="ARBA" id="ARBA00022598"/>
    </source>
</evidence>
<sequence>MNCVDYLLPKKVRKEDLFVLGKKEQLSFYDLKWQVAALANHLRRVVGCGNNIILLSPNNNFFIVCYLAIMKSGNVVIPLNPATEHKSVAFIKKQAKVRIAFVTAMFQNRMKVELGEVWNEEDLLRIFDSEIKVKYKEEEDFDMHSLAQIIYTSGSTAIPKGVMISHKNIIANTSSIISYLQLTSDDIMECVLPFFYCYGLSLLHTHLKVKGKIVLNNRFLFLGTVLEDLEKYRCTGFAGVPSHFQILLRKSDTFTSQTFPHLRYVTQAGGKLHDVFIEEFQEVQPGVEFIVMYGQTEATARLSYLPSERLKDKLGSIGKGMPGVELKVVNECGDPIQPGEVGEIIARGDNVMLGYYLDPQETASTIKNGWLYTGDLGKIDEDGFIYHAARKKEIIKAGGKRVSPREIEAVLVEMPGVVDCTVSAEADDILGEAIKATLVVNNSDVVLNETMVKAFCSTRLAVYKIPHMIEFTSRMNVNAAGKKVKKR</sequence>
<name>W7Y5C4_9BACT</name>
<dbReference type="AlphaFoldDB" id="W7Y5C4"/>
<proteinExistence type="inferred from homology"/>
<dbReference type="eggNOG" id="COG0318">
    <property type="taxonomic scope" value="Bacteria"/>
</dbReference>
<dbReference type="PANTHER" id="PTHR43201">
    <property type="entry name" value="ACYL-COA SYNTHETASE"/>
    <property type="match status" value="1"/>
</dbReference>
<dbReference type="GO" id="GO:0006631">
    <property type="term" value="P:fatty acid metabolic process"/>
    <property type="evidence" value="ECO:0007669"/>
    <property type="project" value="TreeGrafter"/>
</dbReference>
<keyword evidence="6" id="KW-1185">Reference proteome</keyword>
<reference evidence="5 6" key="1">
    <citation type="journal article" date="2014" name="Genome Announc.">
        <title>Draft Genome Sequence of Cytophaga fermentans JCM 21142T, a Facultative Anaerobe Isolated from Marine Mud.</title>
        <authorList>
            <person name="Starns D."/>
            <person name="Oshima K."/>
            <person name="Suda W."/>
            <person name="Iino T."/>
            <person name="Yuki M."/>
            <person name="Inoue J."/>
            <person name="Kitamura K."/>
            <person name="Iida T."/>
            <person name="Darby A."/>
            <person name="Hattori M."/>
            <person name="Ohkuma M."/>
        </authorList>
    </citation>
    <scope>NUCLEOTIDE SEQUENCE [LARGE SCALE GENOMIC DNA]</scope>
    <source>
        <strain evidence="5 6">JCM 21142</strain>
    </source>
</reference>
<evidence type="ECO:0000259" key="4">
    <source>
        <dbReference type="Pfam" id="PF13193"/>
    </source>
</evidence>
<dbReference type="Pfam" id="PF13193">
    <property type="entry name" value="AMP-binding_C"/>
    <property type="match status" value="1"/>
</dbReference>
<evidence type="ECO:0000313" key="6">
    <source>
        <dbReference type="Proteomes" id="UP000019402"/>
    </source>
</evidence>
<evidence type="ECO:0000259" key="3">
    <source>
        <dbReference type="Pfam" id="PF00501"/>
    </source>
</evidence>
<protein>
    <submittedName>
        <fullName evidence="5">Short-chain-fatty-acid-CoA ligase</fullName>
    </submittedName>
</protein>
<dbReference type="STRING" id="869213.GCA_000517085_00296"/>
<dbReference type="Gene3D" id="3.30.300.30">
    <property type="match status" value="1"/>
</dbReference>
<gene>
    <name evidence="5" type="ORF">JCM21142_41955</name>
</gene>
<dbReference type="InterPro" id="IPR025110">
    <property type="entry name" value="AMP-bd_C"/>
</dbReference>
<evidence type="ECO:0000256" key="1">
    <source>
        <dbReference type="ARBA" id="ARBA00006432"/>
    </source>
</evidence>
<dbReference type="InterPro" id="IPR045851">
    <property type="entry name" value="AMP-bd_C_sf"/>
</dbReference>
<dbReference type="EMBL" id="BAMD01000020">
    <property type="protein sequence ID" value="GAF03287.1"/>
    <property type="molecule type" value="Genomic_DNA"/>
</dbReference>
<dbReference type="InterPro" id="IPR042099">
    <property type="entry name" value="ANL_N_sf"/>
</dbReference>
<dbReference type="Pfam" id="PF00501">
    <property type="entry name" value="AMP-binding"/>
    <property type="match status" value="1"/>
</dbReference>
<dbReference type="PANTHER" id="PTHR43201:SF5">
    <property type="entry name" value="MEDIUM-CHAIN ACYL-COA LIGASE ACSF2, MITOCHONDRIAL"/>
    <property type="match status" value="1"/>
</dbReference>
<feature type="domain" description="AMP-dependent synthetase/ligase" evidence="3">
    <location>
        <begin position="18"/>
        <end position="356"/>
    </location>
</feature>
<keyword evidence="2 5" id="KW-0436">Ligase</keyword>
<accession>W7Y5C4</accession>
<comment type="similarity">
    <text evidence="1">Belongs to the ATP-dependent AMP-binding enzyme family.</text>
</comment>
<dbReference type="Gene3D" id="3.40.50.12780">
    <property type="entry name" value="N-terminal domain of ligase-like"/>
    <property type="match status" value="1"/>
</dbReference>
<dbReference type="OrthoDB" id="9778383at2"/>
<dbReference type="Proteomes" id="UP000019402">
    <property type="component" value="Unassembled WGS sequence"/>
</dbReference>
<organism evidence="5 6">
    <name type="scientific">Saccharicrinis fermentans DSM 9555 = JCM 21142</name>
    <dbReference type="NCBI Taxonomy" id="869213"/>
    <lineage>
        <taxon>Bacteria</taxon>
        <taxon>Pseudomonadati</taxon>
        <taxon>Bacteroidota</taxon>
        <taxon>Bacteroidia</taxon>
        <taxon>Marinilabiliales</taxon>
        <taxon>Marinilabiliaceae</taxon>
        <taxon>Saccharicrinis</taxon>
    </lineage>
</organism>